<dbReference type="SUPFAM" id="SSF63817">
    <property type="entry name" value="Sortase"/>
    <property type="match status" value="1"/>
</dbReference>
<accession>A0A1F5ZPI0</accession>
<dbReference type="Gene3D" id="2.40.260.10">
    <property type="entry name" value="Sortase"/>
    <property type="match status" value="1"/>
</dbReference>
<dbReference type="GO" id="GO:0016787">
    <property type="term" value="F:hydrolase activity"/>
    <property type="evidence" value="ECO:0007669"/>
    <property type="project" value="UniProtKB-KW"/>
</dbReference>
<name>A0A1F5ZPI0_9BACT</name>
<dbReference type="PROSITE" id="PS51257">
    <property type="entry name" value="PROKAR_LIPOPROTEIN"/>
    <property type="match status" value="1"/>
</dbReference>
<evidence type="ECO:0008006" key="5">
    <source>
        <dbReference type="Google" id="ProtNLM"/>
    </source>
</evidence>
<evidence type="ECO:0000256" key="1">
    <source>
        <dbReference type="ARBA" id="ARBA00022801"/>
    </source>
</evidence>
<dbReference type="AlphaFoldDB" id="A0A1F5ZPI0"/>
<evidence type="ECO:0000256" key="2">
    <source>
        <dbReference type="SAM" id="Phobius"/>
    </source>
</evidence>
<gene>
    <name evidence="3" type="ORF">A2773_00520</name>
</gene>
<evidence type="ECO:0000313" key="3">
    <source>
        <dbReference type="EMBL" id="OGG14012.1"/>
    </source>
</evidence>
<keyword evidence="2" id="KW-1133">Transmembrane helix</keyword>
<keyword evidence="1" id="KW-0378">Hydrolase</keyword>
<keyword evidence="2" id="KW-0812">Transmembrane</keyword>
<dbReference type="NCBIfam" id="TIGR01076">
    <property type="entry name" value="sortase_fam"/>
    <property type="match status" value="1"/>
</dbReference>
<proteinExistence type="predicted"/>
<keyword evidence="2" id="KW-0472">Membrane</keyword>
<reference evidence="3 4" key="1">
    <citation type="journal article" date="2016" name="Nat. Commun.">
        <title>Thousands of microbial genomes shed light on interconnected biogeochemical processes in an aquifer system.</title>
        <authorList>
            <person name="Anantharaman K."/>
            <person name="Brown C.T."/>
            <person name="Hug L.A."/>
            <person name="Sharon I."/>
            <person name="Castelle C.J."/>
            <person name="Probst A.J."/>
            <person name="Thomas B.C."/>
            <person name="Singh A."/>
            <person name="Wilkins M.J."/>
            <person name="Karaoz U."/>
            <person name="Brodie E.L."/>
            <person name="Williams K.H."/>
            <person name="Hubbard S.S."/>
            <person name="Banfield J.F."/>
        </authorList>
    </citation>
    <scope>NUCLEOTIDE SEQUENCE [LARGE SCALE GENOMIC DNA]</scope>
</reference>
<comment type="caution">
    <text evidence="3">The sequence shown here is derived from an EMBL/GenBank/DDBJ whole genome shotgun (WGS) entry which is preliminary data.</text>
</comment>
<feature type="transmembrane region" description="Helical" evidence="2">
    <location>
        <begin position="20"/>
        <end position="38"/>
    </location>
</feature>
<sequence length="249" mass="28571">MALYIYKKELYSQKKKVIHYSSYISLTLGCLLLFWSFYPVISFEIYSRIFLRQQVSSPIPRSQVTSSLQQANSVLGSYNVFSNNLRDFTQVSLWFPTKPQTAMSRNLTIKEYALSIPKLNIKNAKVIIGGDDLKKSLVHYLPQSVPGEYGNVVIFGHSTLPQLYDPKNYTTIFTYLPSLEKGDKIQVFIGEEQYEYETYDIFVVNPEEVSVLEQSNDASYLTLITCVPPGTYWKRLIVRAKLTKLPGKI</sequence>
<protein>
    <recommendedName>
        <fullName evidence="5">Sortase</fullName>
    </recommendedName>
</protein>
<organism evidence="3 4">
    <name type="scientific">Candidatus Gottesmanbacteria bacterium RIFCSPHIGHO2_01_FULL_39_10</name>
    <dbReference type="NCBI Taxonomy" id="1798375"/>
    <lineage>
        <taxon>Bacteria</taxon>
        <taxon>Candidatus Gottesmaniibacteriota</taxon>
    </lineage>
</organism>
<dbReference type="EMBL" id="MFJE01000029">
    <property type="protein sequence ID" value="OGG14012.1"/>
    <property type="molecule type" value="Genomic_DNA"/>
</dbReference>
<dbReference type="Pfam" id="PF04203">
    <property type="entry name" value="Sortase"/>
    <property type="match status" value="1"/>
</dbReference>
<dbReference type="InterPro" id="IPR023365">
    <property type="entry name" value="Sortase_dom-sf"/>
</dbReference>
<evidence type="ECO:0000313" key="4">
    <source>
        <dbReference type="Proteomes" id="UP000177383"/>
    </source>
</evidence>
<dbReference type="STRING" id="1798375.A2773_00520"/>
<dbReference type="InterPro" id="IPR005754">
    <property type="entry name" value="Sortase"/>
</dbReference>
<dbReference type="Proteomes" id="UP000177383">
    <property type="component" value="Unassembled WGS sequence"/>
</dbReference>